<name>A0A7J0BJ87_9BACT</name>
<protein>
    <submittedName>
        <fullName evidence="3">Heptosyltransferase</fullName>
    </submittedName>
</protein>
<accession>A0A7J0BJ87</accession>
<proteinExistence type="predicted"/>
<reference evidence="3 4" key="1">
    <citation type="submission" date="2020-05" db="EMBL/GenBank/DDBJ databases">
        <title>Draft genome sequence of Desulfovibrio sp. strain HN2T.</title>
        <authorList>
            <person name="Ueno A."/>
            <person name="Tamazawa S."/>
            <person name="Tamamura S."/>
            <person name="Murakami T."/>
            <person name="Kiyama T."/>
            <person name="Inomata H."/>
            <person name="Amano Y."/>
            <person name="Miyakawa K."/>
            <person name="Tamaki H."/>
            <person name="Naganuma T."/>
            <person name="Kaneko K."/>
        </authorList>
    </citation>
    <scope>NUCLEOTIDE SEQUENCE [LARGE SCALE GENOMIC DNA]</scope>
    <source>
        <strain evidence="3 4">HN2</strain>
    </source>
</reference>
<dbReference type="InterPro" id="IPR002201">
    <property type="entry name" value="Glyco_trans_9"/>
</dbReference>
<gene>
    <name evidence="3" type="ORF">DSM101010T_21420</name>
</gene>
<dbReference type="SUPFAM" id="SSF53756">
    <property type="entry name" value="UDP-Glycosyltransferase/glycogen phosphorylase"/>
    <property type="match status" value="1"/>
</dbReference>
<organism evidence="3 4">
    <name type="scientific">Desulfovibrio subterraneus</name>
    <dbReference type="NCBI Taxonomy" id="2718620"/>
    <lineage>
        <taxon>Bacteria</taxon>
        <taxon>Pseudomonadati</taxon>
        <taxon>Thermodesulfobacteriota</taxon>
        <taxon>Desulfovibrionia</taxon>
        <taxon>Desulfovibrionales</taxon>
        <taxon>Desulfovibrionaceae</taxon>
        <taxon>Desulfovibrio</taxon>
    </lineage>
</organism>
<dbReference type="PANTHER" id="PTHR30160">
    <property type="entry name" value="TETRAACYLDISACCHARIDE 4'-KINASE-RELATED"/>
    <property type="match status" value="1"/>
</dbReference>
<dbReference type="GO" id="GO:0008713">
    <property type="term" value="F:ADP-heptose-lipopolysaccharide heptosyltransferase activity"/>
    <property type="evidence" value="ECO:0007669"/>
    <property type="project" value="TreeGrafter"/>
</dbReference>
<dbReference type="PANTHER" id="PTHR30160:SF7">
    <property type="entry name" value="ADP-HEPTOSE--LPS HEPTOSYLTRANSFERASE 2"/>
    <property type="match status" value="1"/>
</dbReference>
<evidence type="ECO:0000256" key="2">
    <source>
        <dbReference type="ARBA" id="ARBA00022679"/>
    </source>
</evidence>
<dbReference type="GO" id="GO:0005829">
    <property type="term" value="C:cytosol"/>
    <property type="evidence" value="ECO:0007669"/>
    <property type="project" value="TreeGrafter"/>
</dbReference>
<keyword evidence="2 3" id="KW-0808">Transferase</keyword>
<dbReference type="CDD" id="cd03789">
    <property type="entry name" value="GT9_LPS_heptosyltransferase"/>
    <property type="match status" value="1"/>
</dbReference>
<keyword evidence="1" id="KW-0328">Glycosyltransferase</keyword>
<evidence type="ECO:0000256" key="1">
    <source>
        <dbReference type="ARBA" id="ARBA00022676"/>
    </source>
</evidence>
<sequence length="471" mass="51593">MSAKPILVLQMQRMGDLVLTFPLLLWLQHQYPGHPIWVVAERTFFEGLMPLSPHVTYFPREAAPLLAKEEYSLVINLSHRPEAAALAGALHCEHLAGPATTAAGTTYIHGKWQLYRASLVHNNRHNLFHWADLNGLDTVPAALIRSSRWPDPETDRTDATKVGVFLGASDPAKRPTVEAWSSLVTALLKRGMKPVLLGGKADMPLGSAVAHKTGTAALNLCGRFSLSEFSTLIRTLRCLITPDTGPMHVAAWTGTPTLNLSMGYVHPWETGPYQPGHHVLRSSISCNGCWQCKHPSFLCHKTFSMERVAALTHALSKKDGTEDISVTPAGQRLYTTTRGADGLYSLRHADGTEITSPRHRLALFWKAFFASEFGVTASHDAETAFRMLNSVSPQLVPVLKKQLLGISRDLLPAIKGKSSPAAAPDYWKQHPLFIRPLTGYMQLALFNQEFSGAAHADALSMIERLLGLAAG</sequence>
<evidence type="ECO:0000313" key="4">
    <source>
        <dbReference type="Proteomes" id="UP000503840"/>
    </source>
</evidence>
<dbReference type="EMBL" id="BLVO01000013">
    <property type="protein sequence ID" value="GFM33777.1"/>
    <property type="molecule type" value="Genomic_DNA"/>
</dbReference>
<dbReference type="RefSeq" id="WP_174405408.1">
    <property type="nucleotide sequence ID" value="NZ_BLVO01000013.1"/>
</dbReference>
<dbReference type="Proteomes" id="UP000503840">
    <property type="component" value="Unassembled WGS sequence"/>
</dbReference>
<keyword evidence="4" id="KW-1185">Reference proteome</keyword>
<dbReference type="Gene3D" id="3.40.50.2000">
    <property type="entry name" value="Glycogen Phosphorylase B"/>
    <property type="match status" value="2"/>
</dbReference>
<dbReference type="AlphaFoldDB" id="A0A7J0BJ87"/>
<dbReference type="Pfam" id="PF01075">
    <property type="entry name" value="Glyco_transf_9"/>
    <property type="match status" value="1"/>
</dbReference>
<evidence type="ECO:0000313" key="3">
    <source>
        <dbReference type="EMBL" id="GFM33777.1"/>
    </source>
</evidence>
<dbReference type="InterPro" id="IPR051199">
    <property type="entry name" value="LPS_LOS_Heptosyltrfase"/>
</dbReference>
<dbReference type="GO" id="GO:0009244">
    <property type="term" value="P:lipopolysaccharide core region biosynthetic process"/>
    <property type="evidence" value="ECO:0007669"/>
    <property type="project" value="TreeGrafter"/>
</dbReference>
<comment type="caution">
    <text evidence="3">The sequence shown here is derived from an EMBL/GenBank/DDBJ whole genome shotgun (WGS) entry which is preliminary data.</text>
</comment>